<feature type="transmembrane region" description="Helical" evidence="7">
    <location>
        <begin position="241"/>
        <end position="259"/>
    </location>
</feature>
<evidence type="ECO:0000256" key="3">
    <source>
        <dbReference type="ARBA" id="ARBA00022692"/>
    </source>
</evidence>
<dbReference type="SUPFAM" id="SSF144091">
    <property type="entry name" value="Rhomboid-like"/>
    <property type="match status" value="1"/>
</dbReference>
<gene>
    <name evidence="9" type="ORF">BZG01_01610</name>
</gene>
<evidence type="ECO:0000259" key="8">
    <source>
        <dbReference type="Pfam" id="PF01694"/>
    </source>
</evidence>
<feature type="transmembrane region" description="Helical" evidence="7">
    <location>
        <begin position="201"/>
        <end position="229"/>
    </location>
</feature>
<protein>
    <recommendedName>
        <fullName evidence="8">Peptidase S54 rhomboid domain-containing protein</fullName>
    </recommendedName>
</protein>
<keyword evidence="3 7" id="KW-0812">Transmembrane</keyword>
<evidence type="ECO:0000256" key="1">
    <source>
        <dbReference type="ARBA" id="ARBA00004141"/>
    </source>
</evidence>
<evidence type="ECO:0000313" key="9">
    <source>
        <dbReference type="EMBL" id="PKQ69029.1"/>
    </source>
</evidence>
<dbReference type="RefSeq" id="WP_101308081.1">
    <property type="nucleotide sequence ID" value="NZ_MVDE01000002.1"/>
</dbReference>
<keyword evidence="4" id="KW-0378">Hydrolase</keyword>
<dbReference type="Proteomes" id="UP000233618">
    <property type="component" value="Unassembled WGS sequence"/>
</dbReference>
<evidence type="ECO:0000256" key="5">
    <source>
        <dbReference type="ARBA" id="ARBA00022989"/>
    </source>
</evidence>
<dbReference type="Gene3D" id="1.20.1540.10">
    <property type="entry name" value="Rhomboid-like"/>
    <property type="match status" value="1"/>
</dbReference>
<evidence type="ECO:0000313" key="10">
    <source>
        <dbReference type="Proteomes" id="UP000233618"/>
    </source>
</evidence>
<dbReference type="InterPro" id="IPR035952">
    <property type="entry name" value="Rhomboid-like_sf"/>
</dbReference>
<feature type="domain" description="Peptidase S54 rhomboid" evidence="8">
    <location>
        <begin position="199"/>
        <end position="337"/>
    </location>
</feature>
<keyword evidence="5 7" id="KW-1133">Transmembrane helix</keyword>
<dbReference type="GO" id="GO:0016020">
    <property type="term" value="C:membrane"/>
    <property type="evidence" value="ECO:0007669"/>
    <property type="project" value="UniProtKB-SubCell"/>
</dbReference>
<comment type="subcellular location">
    <subcellularLocation>
        <location evidence="1">Membrane</location>
        <topology evidence="1">Multi-pass membrane protein</topology>
    </subcellularLocation>
</comment>
<evidence type="ECO:0000256" key="4">
    <source>
        <dbReference type="ARBA" id="ARBA00022801"/>
    </source>
</evidence>
<feature type="transmembrane region" description="Helical" evidence="7">
    <location>
        <begin position="265"/>
        <end position="287"/>
    </location>
</feature>
<accession>A0A2N3IFD6</accession>
<dbReference type="Pfam" id="PF01694">
    <property type="entry name" value="Rhomboid"/>
    <property type="match status" value="1"/>
</dbReference>
<organism evidence="9 10">
    <name type="scientific">Labilibaculum manganireducens</name>
    <dbReference type="NCBI Taxonomy" id="1940525"/>
    <lineage>
        <taxon>Bacteria</taxon>
        <taxon>Pseudomonadati</taxon>
        <taxon>Bacteroidota</taxon>
        <taxon>Bacteroidia</taxon>
        <taxon>Marinilabiliales</taxon>
        <taxon>Marinifilaceae</taxon>
        <taxon>Labilibaculum</taxon>
    </lineage>
</organism>
<feature type="transmembrane region" description="Helical" evidence="7">
    <location>
        <begin position="352"/>
        <end position="371"/>
    </location>
</feature>
<reference evidence="9 10" key="1">
    <citation type="journal article" date="2017" name="Front. Microbiol.">
        <title>Labilibaculum manganireducens gen. nov., sp. nov. and Labilibaculum filiforme sp. nov., Novel Bacteroidetes Isolated from Subsurface Sediments of the Baltic Sea.</title>
        <authorList>
            <person name="Vandieken V."/>
            <person name="Marshall I.P."/>
            <person name="Niemann H."/>
            <person name="Engelen B."/>
            <person name="Cypionka H."/>
        </authorList>
    </citation>
    <scope>NUCLEOTIDE SEQUENCE [LARGE SCALE GENOMIC DNA]</scope>
    <source>
        <strain evidence="9 10">59.10-2M</strain>
    </source>
</reference>
<name>A0A2N3IFD6_9BACT</name>
<keyword evidence="6 7" id="KW-0472">Membrane</keyword>
<comment type="similarity">
    <text evidence="2">Belongs to the peptidase S54 family.</text>
</comment>
<proteinExistence type="inferred from homology"/>
<dbReference type="EMBL" id="MVDE01000002">
    <property type="protein sequence ID" value="PKQ69029.1"/>
    <property type="molecule type" value="Genomic_DNA"/>
</dbReference>
<feature type="transmembrane region" description="Helical" evidence="7">
    <location>
        <begin position="294"/>
        <end position="311"/>
    </location>
</feature>
<dbReference type="AlphaFoldDB" id="A0A2N3IFD6"/>
<sequence length="492" mass="55871">MAFGFPPKHKEIFQLDNIDKEHYLLFAIETAKQLNWDVSFINESGFVAYTNFSMVSWSEEVNITIEEKSVTIKSACTSIQIFDWGKNKKNINLFVSKFEEVKNTMSQEDINSKLIELWQKNPRTENNALSKPPSTSKNKLTGFFSVFKPTKDYFVTPILLLTTISIFLIMVLSGVNFFAPSGESLLNWGANFKPMTLDGQWWRLFTAIFLHIGIFHLLMNMYALVYIGLLLEPYLGKTRFIGAYLLTGIASSIASLWYHDITISAGASGAIFGLYGVFLALLTTNLLDKSVKKAFMTSILVFVGYNIVNGLKPDSGIDNAAHIGGLLSGFIIGYAFVPSLKNFESKKLKLSTITALTVITLLSSILVYKILPNDIGKYEKEIQQFVSMEAKALEVFNLPDDTSEEQYIDEFTKHGIYYWNENIKLLDSFKELDLPAHIRTRNLILREYCELRIKSYEFVCKSIEEDTDAYEIAIDDCNKKMEKIISTLTNLQ</sequence>
<evidence type="ECO:0000256" key="7">
    <source>
        <dbReference type="SAM" id="Phobius"/>
    </source>
</evidence>
<dbReference type="PANTHER" id="PTHR43731:SF14">
    <property type="entry name" value="PRESENILIN-ASSOCIATED RHOMBOID-LIKE PROTEIN, MITOCHONDRIAL"/>
    <property type="match status" value="1"/>
</dbReference>
<dbReference type="InterPro" id="IPR050925">
    <property type="entry name" value="Rhomboid_protease_S54"/>
</dbReference>
<dbReference type="GO" id="GO:0004252">
    <property type="term" value="F:serine-type endopeptidase activity"/>
    <property type="evidence" value="ECO:0007669"/>
    <property type="project" value="InterPro"/>
</dbReference>
<feature type="transmembrane region" description="Helical" evidence="7">
    <location>
        <begin position="323"/>
        <end position="340"/>
    </location>
</feature>
<dbReference type="PANTHER" id="PTHR43731">
    <property type="entry name" value="RHOMBOID PROTEASE"/>
    <property type="match status" value="1"/>
</dbReference>
<comment type="caution">
    <text evidence="9">The sequence shown here is derived from an EMBL/GenBank/DDBJ whole genome shotgun (WGS) entry which is preliminary data.</text>
</comment>
<evidence type="ECO:0000256" key="2">
    <source>
        <dbReference type="ARBA" id="ARBA00009045"/>
    </source>
</evidence>
<dbReference type="InterPro" id="IPR022764">
    <property type="entry name" value="Peptidase_S54_rhomboid_dom"/>
</dbReference>
<keyword evidence="10" id="KW-1185">Reference proteome</keyword>
<feature type="transmembrane region" description="Helical" evidence="7">
    <location>
        <begin position="158"/>
        <end position="181"/>
    </location>
</feature>
<evidence type="ECO:0000256" key="6">
    <source>
        <dbReference type="ARBA" id="ARBA00023136"/>
    </source>
</evidence>